<dbReference type="SMART" id="SM00349">
    <property type="entry name" value="KRAB"/>
    <property type="match status" value="1"/>
</dbReference>
<dbReference type="SUPFAM" id="SSF57667">
    <property type="entry name" value="beta-beta-alpha zinc fingers"/>
    <property type="match status" value="4"/>
</dbReference>
<evidence type="ECO:0000313" key="16">
    <source>
        <dbReference type="RefSeq" id="XP_044945153.1"/>
    </source>
</evidence>
<dbReference type="FunFam" id="3.30.160.60:FF:000040">
    <property type="entry name" value="RB associated KRAB zinc finger"/>
    <property type="match status" value="1"/>
</dbReference>
<dbReference type="GO" id="GO:0003700">
    <property type="term" value="F:DNA-binding transcription factor activity"/>
    <property type="evidence" value="ECO:0007669"/>
    <property type="project" value="TreeGrafter"/>
</dbReference>
<feature type="domain" description="KRAB" evidence="14">
    <location>
        <begin position="17"/>
        <end position="88"/>
    </location>
</feature>
<evidence type="ECO:0000259" key="13">
    <source>
        <dbReference type="PROSITE" id="PS50157"/>
    </source>
</evidence>
<dbReference type="RefSeq" id="XP_044945153.1">
    <property type="nucleotide sequence ID" value="XM_045089218.1"/>
</dbReference>
<feature type="domain" description="C2H2-type" evidence="13">
    <location>
        <begin position="393"/>
        <end position="420"/>
    </location>
</feature>
<dbReference type="GO" id="GO:0005634">
    <property type="term" value="C:nucleus"/>
    <property type="evidence" value="ECO:0007669"/>
    <property type="project" value="UniProtKB-SubCell"/>
</dbReference>
<feature type="domain" description="C2H2-type" evidence="13">
    <location>
        <begin position="281"/>
        <end position="308"/>
    </location>
</feature>
<dbReference type="Pfam" id="PF00096">
    <property type="entry name" value="zf-C2H2"/>
    <property type="match status" value="7"/>
</dbReference>
<keyword evidence="7" id="KW-0805">Transcription regulation</keyword>
<comment type="subcellular location">
    <subcellularLocation>
        <location evidence="1">Nucleus</location>
    </subcellularLocation>
</comment>
<evidence type="ECO:0000256" key="2">
    <source>
        <dbReference type="ARBA" id="ARBA00006991"/>
    </source>
</evidence>
<evidence type="ECO:0000259" key="14">
    <source>
        <dbReference type="PROSITE" id="PS50805"/>
    </source>
</evidence>
<keyword evidence="3" id="KW-0479">Metal-binding</keyword>
<evidence type="ECO:0000256" key="5">
    <source>
        <dbReference type="ARBA" id="ARBA00022771"/>
    </source>
</evidence>
<keyword evidence="8" id="KW-0238">DNA-binding</keyword>
<proteinExistence type="inferred from homology"/>
<sequence length="495" mass="55005">MAEAGGQTATDPNRNIVTFEDVCIYFSPEEWELLDEGQKRLYCKVILENFLLVTSLGLPISRYHLIPQLLSVREHGVPANVAIAPAGAGRVRGSHSPCQRVENEGASSEQGVSVRESQGKILSVGPSIQKSHPCNTCDPILKDILHLSEQQVTTSLGPHSHPCGSCGRTFWVTVNTDQIPKQESEEVPRRKKDQDSFVKSYRSYKSENAFTCKEDEKDFVASSRLVQHHATTDEKPCDSIQCEEALHTGQKDYKCSECGKAFSTRGKCVRHQKIHSGEKPYECNDCGKSFACNSNLQIHQRAHMGSRSNECAECGKSFVRKSHLIQHQRIHGGAKPYECSECGKAFGRKDTLTQHQKIHSGERPFMCSRCGKAFLRKDALAEHQKSHTGERSYECDRCGKFFSHSSYVKIHKRIHSGVKPYVCGECRKAYVSHSQLLQHMKVHTTARLMDQVNVGNSLVTKPTSSCTGDITPEQSRMCSANVGGPTEGPPTRLGT</sequence>
<dbReference type="SMART" id="SM00355">
    <property type="entry name" value="ZnF_C2H2"/>
    <property type="match status" value="7"/>
</dbReference>
<protein>
    <submittedName>
        <fullName evidence="16">Zinc finger protein OZF-like</fullName>
    </submittedName>
</protein>
<keyword evidence="6" id="KW-0862">Zinc</keyword>
<name>A0A8U0SLU3_MUSPF</name>
<evidence type="ECO:0000256" key="11">
    <source>
        <dbReference type="PROSITE-ProRule" id="PRU00042"/>
    </source>
</evidence>
<evidence type="ECO:0000256" key="12">
    <source>
        <dbReference type="SAM" id="MobiDB-lite"/>
    </source>
</evidence>
<dbReference type="FunFam" id="3.30.160.60:FF:000358">
    <property type="entry name" value="zinc finger protein 24"/>
    <property type="match status" value="1"/>
</dbReference>
<keyword evidence="15" id="KW-1185">Reference proteome</keyword>
<dbReference type="PANTHER" id="PTHR24390">
    <property type="entry name" value="ZINC FINGER PROTEIN"/>
    <property type="match status" value="1"/>
</dbReference>
<dbReference type="CDD" id="cd07765">
    <property type="entry name" value="KRAB_A-box"/>
    <property type="match status" value="1"/>
</dbReference>
<evidence type="ECO:0000256" key="10">
    <source>
        <dbReference type="ARBA" id="ARBA00023242"/>
    </source>
</evidence>
<evidence type="ECO:0000313" key="15">
    <source>
        <dbReference type="Proteomes" id="UP000000715"/>
    </source>
</evidence>
<dbReference type="PANTHER" id="PTHR24390:SF242">
    <property type="entry name" value="ZINC FINGER PROTEIN 76"/>
    <property type="match status" value="1"/>
</dbReference>
<dbReference type="GeneID" id="123394712"/>
<dbReference type="InterPro" id="IPR036236">
    <property type="entry name" value="Znf_C2H2_sf"/>
</dbReference>
<evidence type="ECO:0000256" key="1">
    <source>
        <dbReference type="ARBA" id="ARBA00004123"/>
    </source>
</evidence>
<dbReference type="Gene3D" id="3.30.160.60">
    <property type="entry name" value="Classic Zinc Finger"/>
    <property type="match status" value="7"/>
</dbReference>
<evidence type="ECO:0000256" key="6">
    <source>
        <dbReference type="ARBA" id="ARBA00022833"/>
    </source>
</evidence>
<evidence type="ECO:0000256" key="3">
    <source>
        <dbReference type="ARBA" id="ARBA00022723"/>
    </source>
</evidence>
<evidence type="ECO:0000256" key="7">
    <source>
        <dbReference type="ARBA" id="ARBA00023015"/>
    </source>
</evidence>
<feature type="domain" description="C2H2-type" evidence="13">
    <location>
        <begin position="365"/>
        <end position="392"/>
    </location>
</feature>
<dbReference type="FunFam" id="3.30.160.60:FF:000361">
    <property type="entry name" value="Zinc finger protein 658"/>
    <property type="match status" value="1"/>
</dbReference>
<dbReference type="GO" id="GO:0006357">
    <property type="term" value="P:regulation of transcription by RNA polymerase II"/>
    <property type="evidence" value="ECO:0007669"/>
    <property type="project" value="TreeGrafter"/>
</dbReference>
<dbReference type="OrthoDB" id="6077919at2759"/>
<feature type="region of interest" description="Disordered" evidence="12">
    <location>
        <begin position="93"/>
        <end position="112"/>
    </location>
</feature>
<dbReference type="GO" id="GO:0000978">
    <property type="term" value="F:RNA polymerase II cis-regulatory region sequence-specific DNA binding"/>
    <property type="evidence" value="ECO:0007669"/>
    <property type="project" value="TreeGrafter"/>
</dbReference>
<dbReference type="SUPFAM" id="SSF109640">
    <property type="entry name" value="KRAB domain (Kruppel-associated box)"/>
    <property type="match status" value="1"/>
</dbReference>
<accession>A0A8U0SLU3</accession>
<dbReference type="FunFam" id="3.30.160.60:FF:002343">
    <property type="entry name" value="Zinc finger protein 33A"/>
    <property type="match status" value="1"/>
</dbReference>
<dbReference type="InterPro" id="IPR036051">
    <property type="entry name" value="KRAB_dom_sf"/>
</dbReference>
<feature type="domain" description="C2H2-type" evidence="13">
    <location>
        <begin position="337"/>
        <end position="364"/>
    </location>
</feature>
<dbReference type="InterPro" id="IPR013087">
    <property type="entry name" value="Znf_C2H2_type"/>
</dbReference>
<dbReference type="FunFam" id="3.30.160.60:FF:002737">
    <property type="entry name" value="AGAP008430-PA"/>
    <property type="match status" value="1"/>
</dbReference>
<feature type="domain" description="C2H2-type" evidence="13">
    <location>
        <begin position="421"/>
        <end position="448"/>
    </location>
</feature>
<evidence type="ECO:0000256" key="9">
    <source>
        <dbReference type="ARBA" id="ARBA00023163"/>
    </source>
</evidence>
<keyword evidence="10" id="KW-0539">Nucleus</keyword>
<dbReference type="FunFam" id="3.30.160.60:FF:000443">
    <property type="entry name" value="Zinc finger protein 41"/>
    <property type="match status" value="2"/>
</dbReference>
<evidence type="ECO:0000256" key="8">
    <source>
        <dbReference type="ARBA" id="ARBA00023125"/>
    </source>
</evidence>
<keyword evidence="9" id="KW-0804">Transcription</keyword>
<dbReference type="InterPro" id="IPR001909">
    <property type="entry name" value="KRAB"/>
</dbReference>
<dbReference type="Proteomes" id="UP000000715">
    <property type="component" value="Unplaced"/>
</dbReference>
<dbReference type="PROSITE" id="PS50157">
    <property type="entry name" value="ZINC_FINGER_C2H2_2"/>
    <property type="match status" value="7"/>
</dbReference>
<dbReference type="Gene3D" id="6.10.140.140">
    <property type="match status" value="1"/>
</dbReference>
<keyword evidence="4" id="KW-0677">Repeat</keyword>
<dbReference type="AlphaFoldDB" id="A0A8U0SLU3"/>
<keyword evidence="5 11" id="KW-0863">Zinc-finger</keyword>
<comment type="similarity">
    <text evidence="2">Belongs to the krueppel C2H2-type zinc-finger protein family.</text>
</comment>
<evidence type="ECO:0000256" key="4">
    <source>
        <dbReference type="ARBA" id="ARBA00022737"/>
    </source>
</evidence>
<feature type="domain" description="C2H2-type" evidence="13">
    <location>
        <begin position="309"/>
        <end position="336"/>
    </location>
</feature>
<reference evidence="16" key="1">
    <citation type="submission" date="2025-08" db="UniProtKB">
        <authorList>
            <consortium name="RefSeq"/>
        </authorList>
    </citation>
    <scope>IDENTIFICATION</scope>
    <source>
        <tissue evidence="16">Brain</tissue>
    </source>
</reference>
<organism evidence="15 16">
    <name type="scientific">Mustela putorius furo</name>
    <name type="common">European domestic ferret</name>
    <name type="synonym">Mustela furo</name>
    <dbReference type="NCBI Taxonomy" id="9669"/>
    <lineage>
        <taxon>Eukaryota</taxon>
        <taxon>Metazoa</taxon>
        <taxon>Chordata</taxon>
        <taxon>Craniata</taxon>
        <taxon>Vertebrata</taxon>
        <taxon>Euteleostomi</taxon>
        <taxon>Mammalia</taxon>
        <taxon>Eutheria</taxon>
        <taxon>Laurasiatheria</taxon>
        <taxon>Carnivora</taxon>
        <taxon>Caniformia</taxon>
        <taxon>Musteloidea</taxon>
        <taxon>Mustelidae</taxon>
        <taxon>Mustelinae</taxon>
        <taxon>Mustela</taxon>
    </lineage>
</organism>
<gene>
    <name evidence="16" type="primary">LOC123394712</name>
</gene>
<dbReference type="Pfam" id="PF01352">
    <property type="entry name" value="KRAB"/>
    <property type="match status" value="1"/>
</dbReference>
<dbReference type="GO" id="GO:0008270">
    <property type="term" value="F:zinc ion binding"/>
    <property type="evidence" value="ECO:0007669"/>
    <property type="project" value="UniProtKB-KW"/>
</dbReference>
<dbReference type="PROSITE" id="PS00028">
    <property type="entry name" value="ZINC_FINGER_C2H2_1"/>
    <property type="match status" value="7"/>
</dbReference>
<dbReference type="PROSITE" id="PS50805">
    <property type="entry name" value="KRAB"/>
    <property type="match status" value="1"/>
</dbReference>
<feature type="domain" description="C2H2-type" evidence="13">
    <location>
        <begin position="253"/>
        <end position="280"/>
    </location>
</feature>